<dbReference type="GO" id="GO:0002143">
    <property type="term" value="P:tRNA wobble position uridine thiolation"/>
    <property type="evidence" value="ECO:0007669"/>
    <property type="project" value="InterPro"/>
</dbReference>
<gene>
    <name evidence="1" type="ORF">METZ01_LOCUS477280</name>
</gene>
<dbReference type="AlphaFoldDB" id="A0A383BW09"/>
<accession>A0A383BW09</accession>
<dbReference type="Gene3D" id="3.40.1260.10">
    <property type="entry name" value="DsrEFH-like"/>
    <property type="match status" value="1"/>
</dbReference>
<evidence type="ECO:0000313" key="1">
    <source>
        <dbReference type="EMBL" id="SVE24426.1"/>
    </source>
</evidence>
<dbReference type="NCBIfam" id="TIGR03011">
    <property type="entry name" value="sulf_tusB_dsrH"/>
    <property type="match status" value="1"/>
</dbReference>
<dbReference type="GO" id="GO:1990228">
    <property type="term" value="C:sulfurtransferase complex"/>
    <property type="evidence" value="ECO:0007669"/>
    <property type="project" value="TreeGrafter"/>
</dbReference>
<organism evidence="1">
    <name type="scientific">marine metagenome</name>
    <dbReference type="NCBI Taxonomy" id="408172"/>
    <lineage>
        <taxon>unclassified sequences</taxon>
        <taxon>metagenomes</taxon>
        <taxon>ecological metagenomes</taxon>
    </lineage>
</organism>
<dbReference type="PANTHER" id="PTHR37526">
    <property type="entry name" value="PROTEIN TUSB"/>
    <property type="match status" value="1"/>
</dbReference>
<name>A0A383BW09_9ZZZZ</name>
<sequence>MLHTVNKSPYQSDALTTCFGLAQPGSAVLLIEDGIYGAMTNTKFSAAVEIAQQCCAIYVLGPDLQARGFNSGCIMNAIQTIDYDGFVSLVEDNPVVQAW</sequence>
<dbReference type="InterPro" id="IPR007215">
    <property type="entry name" value="Sulphur_relay_TusB/DsrH"/>
</dbReference>
<dbReference type="EMBL" id="UINC01203939">
    <property type="protein sequence ID" value="SVE24426.1"/>
    <property type="molecule type" value="Genomic_DNA"/>
</dbReference>
<dbReference type="PANTHER" id="PTHR37526:SF1">
    <property type="entry name" value="PROTEIN TUSB"/>
    <property type="match status" value="1"/>
</dbReference>
<reference evidence="1" key="1">
    <citation type="submission" date="2018-05" db="EMBL/GenBank/DDBJ databases">
        <authorList>
            <person name="Lanie J.A."/>
            <person name="Ng W.-L."/>
            <person name="Kazmierczak K.M."/>
            <person name="Andrzejewski T.M."/>
            <person name="Davidsen T.M."/>
            <person name="Wayne K.J."/>
            <person name="Tettelin H."/>
            <person name="Glass J.I."/>
            <person name="Rusch D."/>
            <person name="Podicherti R."/>
            <person name="Tsui H.-C.T."/>
            <person name="Winkler M.E."/>
        </authorList>
    </citation>
    <scope>NUCLEOTIDE SEQUENCE</scope>
</reference>
<dbReference type="Pfam" id="PF04077">
    <property type="entry name" value="DsrH"/>
    <property type="match status" value="1"/>
</dbReference>
<proteinExistence type="predicted"/>
<evidence type="ECO:0008006" key="2">
    <source>
        <dbReference type="Google" id="ProtNLM"/>
    </source>
</evidence>
<dbReference type="SUPFAM" id="SSF75169">
    <property type="entry name" value="DsrEFH-like"/>
    <property type="match status" value="1"/>
</dbReference>
<protein>
    <recommendedName>
        <fullName evidence="2">Sulfurtransferase complex subunit TusB</fullName>
    </recommendedName>
</protein>
<dbReference type="InterPro" id="IPR027396">
    <property type="entry name" value="DsrEFH-like"/>
</dbReference>